<feature type="compositionally biased region" description="Gly residues" evidence="1">
    <location>
        <begin position="77"/>
        <end position="87"/>
    </location>
</feature>
<dbReference type="InterPro" id="IPR036047">
    <property type="entry name" value="F-box-like_dom_sf"/>
</dbReference>
<accession>D7FI17</accession>
<evidence type="ECO:0000256" key="1">
    <source>
        <dbReference type="SAM" id="MobiDB-lite"/>
    </source>
</evidence>
<dbReference type="AlphaFoldDB" id="D7FI17"/>
<dbReference type="InterPro" id="IPR001810">
    <property type="entry name" value="F-box_dom"/>
</dbReference>
<dbReference type="SUPFAM" id="SSF81383">
    <property type="entry name" value="F-box domain"/>
    <property type="match status" value="1"/>
</dbReference>
<name>D7FI17_ECTSI</name>
<feature type="domain" description="F-box" evidence="2">
    <location>
        <begin position="183"/>
        <end position="229"/>
    </location>
</feature>
<gene>
    <name evidence="3" type="ORF">Esi_1160_0001</name>
</gene>
<evidence type="ECO:0000313" key="3">
    <source>
        <dbReference type="EMBL" id="CBJ34162.1"/>
    </source>
</evidence>
<keyword evidence="4" id="KW-1185">Reference proteome</keyword>
<proteinExistence type="predicted"/>
<dbReference type="EMBL" id="FN649760">
    <property type="protein sequence ID" value="CBJ34162.1"/>
    <property type="molecule type" value="Genomic_DNA"/>
</dbReference>
<dbReference type="PROSITE" id="PS50181">
    <property type="entry name" value="FBOX"/>
    <property type="match status" value="1"/>
</dbReference>
<protein>
    <recommendedName>
        <fullName evidence="2">F-box domain-containing protein</fullName>
    </recommendedName>
</protein>
<dbReference type="InParanoid" id="D7FI17"/>
<sequence length="321" mass="34831">MCARIAEQQRQRASAARRLRQAEDERRLERLVAGRTAMMIRPLDLSVNNHLQQLRASVDASWSSFSTAWDARRARGSGSGSTEGGGLHSDAKATAAPPLPPAAGFVMPPCTHRGAPPAAGSGRGRRHTAVEEGERTAAAEAECPECAAIAAAHVLAGAGAATTGGRLQQQQGRGTDVFDVWAGSSLGVLNADALHRSLTFLQPRDLLELAQASRGAREAADSQLVWREVWWARFGAIWESEICKKAARRWHLHDWNPKSSAVTQRSFILRCVGATWSCWAGGKCWVSMLLIACVVGWLRGLCQWRVGLFATPQNRYNCTTN</sequence>
<dbReference type="Proteomes" id="UP000002630">
    <property type="component" value="Unassembled WGS sequence"/>
</dbReference>
<feature type="region of interest" description="Disordered" evidence="1">
    <location>
        <begin position="71"/>
        <end position="133"/>
    </location>
</feature>
<reference evidence="3 4" key="1">
    <citation type="journal article" date="2010" name="Nature">
        <title>The Ectocarpus genome and the independent evolution of multicellularity in brown algae.</title>
        <authorList>
            <person name="Cock J.M."/>
            <person name="Sterck L."/>
            <person name="Rouze P."/>
            <person name="Scornet D."/>
            <person name="Allen A.E."/>
            <person name="Amoutzias G."/>
            <person name="Anthouard V."/>
            <person name="Artiguenave F."/>
            <person name="Aury J.M."/>
            <person name="Badger J.H."/>
            <person name="Beszteri B."/>
            <person name="Billiau K."/>
            <person name="Bonnet E."/>
            <person name="Bothwell J.H."/>
            <person name="Bowler C."/>
            <person name="Boyen C."/>
            <person name="Brownlee C."/>
            <person name="Carrano C.J."/>
            <person name="Charrier B."/>
            <person name="Cho G.Y."/>
            <person name="Coelho S.M."/>
            <person name="Collen J."/>
            <person name="Corre E."/>
            <person name="Da Silva C."/>
            <person name="Delage L."/>
            <person name="Delaroque N."/>
            <person name="Dittami S.M."/>
            <person name="Doulbeau S."/>
            <person name="Elias M."/>
            <person name="Farnham G."/>
            <person name="Gachon C.M."/>
            <person name="Gschloessl B."/>
            <person name="Heesch S."/>
            <person name="Jabbari K."/>
            <person name="Jubin C."/>
            <person name="Kawai H."/>
            <person name="Kimura K."/>
            <person name="Kloareg B."/>
            <person name="Kupper F.C."/>
            <person name="Lang D."/>
            <person name="Le Bail A."/>
            <person name="Leblanc C."/>
            <person name="Lerouge P."/>
            <person name="Lohr M."/>
            <person name="Lopez P.J."/>
            <person name="Martens C."/>
            <person name="Maumus F."/>
            <person name="Michel G."/>
            <person name="Miranda-Saavedra D."/>
            <person name="Morales J."/>
            <person name="Moreau H."/>
            <person name="Motomura T."/>
            <person name="Nagasato C."/>
            <person name="Napoli C.A."/>
            <person name="Nelson D.R."/>
            <person name="Nyvall-Collen P."/>
            <person name="Peters A.F."/>
            <person name="Pommier C."/>
            <person name="Potin P."/>
            <person name="Poulain J."/>
            <person name="Quesneville H."/>
            <person name="Read B."/>
            <person name="Rensing S.A."/>
            <person name="Ritter A."/>
            <person name="Rousvoal S."/>
            <person name="Samanta M."/>
            <person name="Samson G."/>
            <person name="Schroeder D.C."/>
            <person name="Segurens B."/>
            <person name="Strittmatter M."/>
            <person name="Tonon T."/>
            <person name="Tregear J.W."/>
            <person name="Valentin K."/>
            <person name="von Dassow P."/>
            <person name="Yamagishi T."/>
            <person name="Van de Peer Y."/>
            <person name="Wincker P."/>
        </authorList>
    </citation>
    <scope>NUCLEOTIDE SEQUENCE [LARGE SCALE GENOMIC DNA]</scope>
    <source>
        <strain evidence="4">Ec32 / CCAP1310/4</strain>
    </source>
</reference>
<evidence type="ECO:0000313" key="4">
    <source>
        <dbReference type="Proteomes" id="UP000002630"/>
    </source>
</evidence>
<organism evidence="3 4">
    <name type="scientific">Ectocarpus siliculosus</name>
    <name type="common">Brown alga</name>
    <name type="synonym">Conferva siliculosa</name>
    <dbReference type="NCBI Taxonomy" id="2880"/>
    <lineage>
        <taxon>Eukaryota</taxon>
        <taxon>Sar</taxon>
        <taxon>Stramenopiles</taxon>
        <taxon>Ochrophyta</taxon>
        <taxon>PX clade</taxon>
        <taxon>Phaeophyceae</taxon>
        <taxon>Ectocarpales</taxon>
        <taxon>Ectocarpaceae</taxon>
        <taxon>Ectocarpus</taxon>
    </lineage>
</organism>
<evidence type="ECO:0000259" key="2">
    <source>
        <dbReference type="PROSITE" id="PS50181"/>
    </source>
</evidence>